<dbReference type="AlphaFoldDB" id="A0A3L8Q0E6"/>
<gene>
    <name evidence="1" type="ORF">D5018_02610</name>
</gene>
<protein>
    <submittedName>
        <fullName evidence="1">Uncharacterized protein</fullName>
    </submittedName>
</protein>
<feature type="non-terminal residue" evidence="1">
    <location>
        <position position="1"/>
    </location>
</feature>
<proteinExistence type="predicted"/>
<sequence>VAKDSTIRHISNGAFGFVGGYAASQATEGAINYVAKSIPVETATSTGSSDKPDVVTDNNSDVSYDAPEMASSINITSSPQDAGFNASDVDSLIDKLQQRADRPLIQANEPVENLYAAGSKQQITSRRLMGIAEDYNEKTIGESQTEAASTHTRVKKQQECVNCVEMKASDSRVWYMPFTNHGTSGCDADEHHSYCPDEPSYIYPSYYYVKVVNTNCDITVQGELYFSTCGPSISYNTWTDYNRRDTGSCCGGGSGVAINTACAGKGAVATLTANATQSPCRPPDSVAYRCKATESYNLIDGPQSVSFISTSHTAAQAKSGINNAIYAPSRHTVMTNGGYRRVSFGALRDRLIAQGKTGVICSSGLPQQNTINSDFISYYDLLLALNHMDTPLSPRICLNPSAMPSSPYGIAVSLSDIANQFASVSNPVQFTSALLVASGNQFTNWQNMEAQLNAASHNGEKLYATNGCVSAANRWRGLSMPVLQAAFNGASKVTGISSSDCSLRIEEPNLTPINDTVSLTAIAESYASQSPYYGQVGVKLVSAEYIQHGNAHLPKNLITGFLPTNKLCTQLPSQQPSINDAYKALTNNDLSSAFQGACSTVDLVTKVLTLDFHYPIRSIPLSNITSHPNYPFLELEPRSPFILLSYNDKVVCLDELLAAIRSLYPKANSFCGESSYSPFNFASILQGDLVKAFNATPSAPQQCSNSISPRKFGNVVSLQTVADTFNHSPSVKLEPTDVVYSTESHDGVTWGNLTSHLTNNTLIYNSCVDDEFAFRNISADELAQAHAAAPVAKPVELGDCSEGVEVVTESDILPLADAVADATRGFGSNGVTGGTQKINVEGAIVNWTDIAKQLPVEKQCQTLPENSTANAHTTFKNLTKSEVEAAAAEHLNLLCDEDTAFVAEEESQLGVPIESIPTKANFRALATVDESTLFSDGTSKAVNLSQFTKTLNQLFPNAICLGELGGSAHLQRLTQADLQQAFDATPPAPIAQECIEAAPPKKYGTVVELEELENQIIQNHTIKLNGTDLVFDNEYVTWESIVEQLPEDYFKEHGCINDEHTWRQLSLEVFRDAYDAANTTANVTPDDCSARIDNFMAQMSPTSISEVASAFNRYPDFGNAGLSLGQDLQIRLNGSVVQFKDILPFFPEEKRCYYSLKLRLPV</sequence>
<accession>A0A3L8Q0E6</accession>
<organism evidence="1 2">
    <name type="scientific">Parashewanella curva</name>
    <dbReference type="NCBI Taxonomy" id="2338552"/>
    <lineage>
        <taxon>Bacteria</taxon>
        <taxon>Pseudomonadati</taxon>
        <taxon>Pseudomonadota</taxon>
        <taxon>Gammaproteobacteria</taxon>
        <taxon>Alteromonadales</taxon>
        <taxon>Shewanellaceae</taxon>
        <taxon>Parashewanella</taxon>
    </lineage>
</organism>
<dbReference type="RefSeq" id="WP_165904983.1">
    <property type="nucleotide sequence ID" value="NZ_ML014756.1"/>
</dbReference>
<keyword evidence="2" id="KW-1185">Reference proteome</keyword>
<evidence type="ECO:0000313" key="2">
    <source>
        <dbReference type="Proteomes" id="UP000281474"/>
    </source>
</evidence>
<comment type="caution">
    <text evidence="1">The sequence shown here is derived from an EMBL/GenBank/DDBJ whole genome shotgun (WGS) entry which is preliminary data.</text>
</comment>
<name>A0A3L8Q0E6_9GAMM</name>
<dbReference type="EMBL" id="QZEI01000005">
    <property type="protein sequence ID" value="RLV61166.1"/>
    <property type="molecule type" value="Genomic_DNA"/>
</dbReference>
<evidence type="ECO:0000313" key="1">
    <source>
        <dbReference type="EMBL" id="RLV61166.1"/>
    </source>
</evidence>
<dbReference type="Proteomes" id="UP000281474">
    <property type="component" value="Unassembled WGS sequence"/>
</dbReference>
<reference evidence="1 2" key="1">
    <citation type="submission" date="2018-09" db="EMBL/GenBank/DDBJ databases">
        <title>Phylogeny of the Shewanellaceae, and recommendation for two new genera, Pseudoshewanella and Parashewanella.</title>
        <authorList>
            <person name="Wang G."/>
        </authorList>
    </citation>
    <scope>NUCLEOTIDE SEQUENCE [LARGE SCALE GENOMIC DNA]</scope>
    <source>
        <strain evidence="1 2">C51</strain>
    </source>
</reference>